<evidence type="ECO:0000256" key="7">
    <source>
        <dbReference type="PROSITE-ProRule" id="PRU00330"/>
    </source>
</evidence>
<dbReference type="GO" id="GO:0043161">
    <property type="term" value="P:proteasome-mediated ubiquitin-dependent protein catabolic process"/>
    <property type="evidence" value="ECO:0007669"/>
    <property type="project" value="UniProtKB-ARBA"/>
</dbReference>
<dbReference type="InterPro" id="IPR016159">
    <property type="entry name" value="Cullin_repeat-like_dom_sf"/>
</dbReference>
<dbReference type="FunFam" id="1.20.1310.10:FF:000001">
    <property type="entry name" value="Cullin 3"/>
    <property type="match status" value="1"/>
</dbReference>
<dbReference type="SUPFAM" id="SSF46785">
    <property type="entry name" value="Winged helix' DNA-binding domain"/>
    <property type="match status" value="1"/>
</dbReference>
<dbReference type="GO" id="GO:0007165">
    <property type="term" value="P:signal transduction"/>
    <property type="evidence" value="ECO:0007669"/>
    <property type="project" value="UniProtKB-ARBA"/>
</dbReference>
<dbReference type="Gene3D" id="3.30.230.130">
    <property type="entry name" value="Cullin, Chain C, Domain 2"/>
    <property type="match status" value="1"/>
</dbReference>
<dbReference type="InterPro" id="IPR036388">
    <property type="entry name" value="WH-like_DNA-bd_sf"/>
</dbReference>
<evidence type="ECO:0000256" key="1">
    <source>
        <dbReference type="ARBA" id="ARBA00004123"/>
    </source>
</evidence>
<feature type="region of interest" description="Disordered" evidence="9">
    <location>
        <begin position="1297"/>
        <end position="1321"/>
    </location>
</feature>
<reference evidence="12" key="1">
    <citation type="submission" date="2021-02" db="EMBL/GenBank/DDBJ databases">
        <authorList>
            <person name="Nowell W R."/>
        </authorList>
    </citation>
    <scope>NUCLEOTIDE SEQUENCE</scope>
</reference>
<dbReference type="SMART" id="SM00182">
    <property type="entry name" value="CULLIN"/>
    <property type="match status" value="1"/>
</dbReference>
<dbReference type="PANTHER" id="PTHR11932">
    <property type="entry name" value="CULLIN"/>
    <property type="match status" value="1"/>
</dbReference>
<keyword evidence="13" id="KW-1185">Reference proteome</keyword>
<proteinExistence type="inferred from homology"/>
<sequence>MSSDNSNMGRFKISEQNLSVLAAPRTTMDDRHVNEIWNKSLKAAIQEIQKKNNSGLSFEELYRNAYTMVLHKHGEKLYTGTREVVMEHLVQKVREYVTDSLNNNFLATLNCAWNDHRTAMIMIRDILMYMDRVYVSGQKLEPVFNLGVILFRDNVVRYSSIRDHLRQTLLDMVAKERRGELIEKSAVKNACQMLMSLGLDNRSVYADDFETPFLLQSAEFYRLESQKLLAENSASVYIRKVAARISEEAERAVHYLDKSTEERIVRVLEDELITKHLKTIVEMENSGVYSMLKFSKCDDLATMYKLFERVPNGHTTIADCMSSYLREQGRALVTENAEEGKNAISYVQNLLDLKDTFDYFLKNAFNDDKIFKKRINSDFEYFINLNQRSPEYLSLFIDDKLKKGGKELGDQEVEVVLDKAMILFRYLEEKDVFERYYKQHLAKRLLLNKSASDDAEKNMISRLKTECGCQFTCKLEGMFKDITLSNSTADDFRLHVSQKRLNLNGIDLFVRVLTTGFWPTQSTNNQCNLPSAVREAYQCFHRFYLSKHNGRQLTLQPSLGSADLISIFYGKPKEDEIEGEMRPTTTVSKERKHTLQVSTYQMVILMLFNTKECWTFEEMHQETDINEKDLQRALLPLAMGKPSQRIFIKESKTKDIKPNDRFIINDSFTSKLYRVKINPITAKTESDPERQETRSKVEDDRKHEIDAAIVRTMKTRKTMSHTQLIAEVSHQLKARFMPSPGFIKKRIESLIERDYLSRLSDDRQMAVSVTYPIKFSSNDKDKLDKLMKELNKISWEDGEYYFHNFIDYYQLPQITRVEQGWNTGLVKDQWMYLETLFDRYLISASLLSSSKTNASKQKYLIPDWFQGECRILSKTPILKKRWWLFQGTFELYRFDLPRAIKVIADTPAHIRKKEASSTHEWDKIVLRKGARLNVVRREQYQSRIKNEKGELLASEPKDAFILCDPATGDEFILPPGVPLRFGTLIEENELNDKYKSHEGTFTFPEIMMRYEFPLDVEITTHLPVDLPDFKPQVRLEKFCVAKSVLGFLIGQGEPRLIEVSPLAQFTVHCAKCLTYGLPRESEHNQKDEKKEEKKEGKKEKKETKDAEKFDEKEYQRYEDTRSKINIIFDEASELYKSKIQLASADELDCVETAFEISVKMKTEDDRPLDSTYLLLEAAIQVVKQSKDDVPFPKPQPARFTVHASADPNNPYNEVIDFEDMDALTESIDTNKAAEPKKGSSKSKSKSSSKNSSSDKPEQPKNQSTKRSALVVQQLPPPMLLPPEAFERTVKAIPEKLYTDFIPASATKKSDKKEKPSKKSHK</sequence>
<dbReference type="Pfam" id="PF26557">
    <property type="entry name" value="Cullin_AB"/>
    <property type="match status" value="1"/>
</dbReference>
<comment type="pathway">
    <text evidence="2">Protein modification; protein ubiquitination.</text>
</comment>
<dbReference type="PROSITE" id="PS50069">
    <property type="entry name" value="CULLIN_2"/>
    <property type="match status" value="1"/>
</dbReference>
<dbReference type="InterPro" id="IPR036317">
    <property type="entry name" value="Cullin_homology_sf"/>
</dbReference>
<dbReference type="GO" id="GO:0005634">
    <property type="term" value="C:nucleus"/>
    <property type="evidence" value="ECO:0007669"/>
    <property type="project" value="UniProtKB-SubCell"/>
</dbReference>
<accession>A0A819A017</accession>
<dbReference type="Proteomes" id="UP000663866">
    <property type="component" value="Unassembled WGS sequence"/>
</dbReference>
<evidence type="ECO:0000313" key="13">
    <source>
        <dbReference type="Proteomes" id="UP000663866"/>
    </source>
</evidence>
<dbReference type="GO" id="GO:0031625">
    <property type="term" value="F:ubiquitin protein ligase binding"/>
    <property type="evidence" value="ECO:0007669"/>
    <property type="project" value="InterPro"/>
</dbReference>
<dbReference type="InterPro" id="IPR045093">
    <property type="entry name" value="Cullin"/>
</dbReference>
<dbReference type="Gene3D" id="1.20.1310.10">
    <property type="entry name" value="Cullin Repeats"/>
    <property type="match status" value="4"/>
</dbReference>
<dbReference type="InterPro" id="IPR016158">
    <property type="entry name" value="Cullin_homology"/>
</dbReference>
<dbReference type="FunFam" id="1.10.10.10:FF:000091">
    <property type="entry name" value="Cullin 3"/>
    <property type="match status" value="1"/>
</dbReference>
<dbReference type="InterPro" id="IPR059120">
    <property type="entry name" value="Cullin-like_AB"/>
</dbReference>
<feature type="domain" description="Cullin family profile" evidence="10">
    <location>
        <begin position="388"/>
        <end position="638"/>
    </location>
</feature>
<evidence type="ECO:0000256" key="4">
    <source>
        <dbReference type="ARBA" id="ARBA00022499"/>
    </source>
</evidence>
<evidence type="ECO:0000256" key="8">
    <source>
        <dbReference type="RuleBase" id="RU003829"/>
    </source>
</evidence>
<dbReference type="InterPro" id="IPR001373">
    <property type="entry name" value="Cullin_N"/>
</dbReference>
<feature type="region of interest" description="Disordered" evidence="9">
    <location>
        <begin position="1080"/>
        <end position="1109"/>
    </location>
</feature>
<evidence type="ECO:0000256" key="2">
    <source>
        <dbReference type="ARBA" id="ARBA00004906"/>
    </source>
</evidence>
<dbReference type="FunFam" id="3.30.230.130:FF:000002">
    <property type="entry name" value="cullin-3 isoform X1"/>
    <property type="match status" value="1"/>
</dbReference>
<dbReference type="GO" id="GO:0006950">
    <property type="term" value="P:response to stress"/>
    <property type="evidence" value="ECO:0007669"/>
    <property type="project" value="UniProtKB-ARBA"/>
</dbReference>
<dbReference type="Gene3D" id="1.10.10.10">
    <property type="entry name" value="Winged helix-like DNA-binding domain superfamily/Winged helix DNA-binding domain"/>
    <property type="match status" value="1"/>
</dbReference>
<dbReference type="Pfam" id="PF00888">
    <property type="entry name" value="Cullin"/>
    <property type="match status" value="1"/>
</dbReference>
<comment type="subcellular location">
    <subcellularLocation>
        <location evidence="1">Nucleus</location>
    </subcellularLocation>
</comment>
<keyword evidence="5" id="KW-0832">Ubl conjugation</keyword>
<evidence type="ECO:0000313" key="11">
    <source>
        <dbReference type="EMBL" id="CAF3746621.1"/>
    </source>
</evidence>
<feature type="region of interest" description="Disordered" evidence="9">
    <location>
        <begin position="1226"/>
        <end position="1282"/>
    </location>
</feature>
<dbReference type="InterPro" id="IPR019559">
    <property type="entry name" value="Cullin_neddylation_domain"/>
</dbReference>
<dbReference type="Pfam" id="PF10557">
    <property type="entry name" value="Cullin_Nedd8"/>
    <property type="match status" value="1"/>
</dbReference>
<keyword evidence="4" id="KW-1017">Isopeptide bond</keyword>
<protein>
    <recommendedName>
        <fullName evidence="10">Cullin family profile domain-containing protein</fullName>
    </recommendedName>
</protein>
<comment type="caution">
    <text evidence="12">The sequence shown here is derived from an EMBL/GenBank/DDBJ whole genome shotgun (WGS) entry which is preliminary data.</text>
</comment>
<dbReference type="GO" id="GO:0000209">
    <property type="term" value="P:protein polyubiquitination"/>
    <property type="evidence" value="ECO:0007669"/>
    <property type="project" value="UniProtKB-ARBA"/>
</dbReference>
<name>A0A819A017_9BILA</name>
<dbReference type="InterPro" id="IPR036390">
    <property type="entry name" value="WH_DNA-bd_sf"/>
</dbReference>
<dbReference type="EMBL" id="CAJOBF010000100">
    <property type="protein sequence ID" value="CAF3746621.1"/>
    <property type="molecule type" value="Genomic_DNA"/>
</dbReference>
<dbReference type="FunFam" id="1.20.1310.10:FF:000006">
    <property type="entry name" value="Cullin 3"/>
    <property type="match status" value="1"/>
</dbReference>
<dbReference type="GO" id="GO:0010468">
    <property type="term" value="P:regulation of gene expression"/>
    <property type="evidence" value="ECO:0007669"/>
    <property type="project" value="UniProtKB-ARBA"/>
</dbReference>
<evidence type="ECO:0000256" key="6">
    <source>
        <dbReference type="ARBA" id="ARBA00023242"/>
    </source>
</evidence>
<dbReference type="Proteomes" id="UP000663842">
    <property type="component" value="Unassembled WGS sequence"/>
</dbReference>
<evidence type="ECO:0000256" key="3">
    <source>
        <dbReference type="ARBA" id="ARBA00006019"/>
    </source>
</evidence>
<evidence type="ECO:0000313" key="12">
    <source>
        <dbReference type="EMBL" id="CAF3772421.1"/>
    </source>
</evidence>
<dbReference type="SUPFAM" id="SSF75632">
    <property type="entry name" value="Cullin homology domain"/>
    <property type="match status" value="1"/>
</dbReference>
<dbReference type="SMART" id="SM00884">
    <property type="entry name" value="Cullin_Nedd8"/>
    <property type="match status" value="1"/>
</dbReference>
<dbReference type="GO" id="GO:0005737">
    <property type="term" value="C:cytoplasm"/>
    <property type="evidence" value="ECO:0007669"/>
    <property type="project" value="UniProtKB-ARBA"/>
</dbReference>
<keyword evidence="6" id="KW-0539">Nucleus</keyword>
<dbReference type="FunFam" id="1.20.1310.10:FF:000002">
    <property type="entry name" value="cullin-3 isoform X1"/>
    <property type="match status" value="1"/>
</dbReference>
<dbReference type="SUPFAM" id="SSF74788">
    <property type="entry name" value="Cullin repeat-like"/>
    <property type="match status" value="1"/>
</dbReference>
<dbReference type="GO" id="GO:0080090">
    <property type="term" value="P:regulation of primary metabolic process"/>
    <property type="evidence" value="ECO:0007669"/>
    <property type="project" value="UniProtKB-ARBA"/>
</dbReference>
<dbReference type="GO" id="GO:0000278">
    <property type="term" value="P:mitotic cell cycle"/>
    <property type="evidence" value="ECO:0007669"/>
    <property type="project" value="UniProtKB-ARBA"/>
</dbReference>
<organism evidence="12 13">
    <name type="scientific">Rotaria magnacalcarata</name>
    <dbReference type="NCBI Taxonomy" id="392030"/>
    <lineage>
        <taxon>Eukaryota</taxon>
        <taxon>Metazoa</taxon>
        <taxon>Spiralia</taxon>
        <taxon>Gnathifera</taxon>
        <taxon>Rotifera</taxon>
        <taxon>Eurotatoria</taxon>
        <taxon>Bdelloidea</taxon>
        <taxon>Philodinida</taxon>
        <taxon>Philodinidae</taxon>
        <taxon>Rotaria</taxon>
    </lineage>
</organism>
<dbReference type="EMBL" id="CAJOBG010000179">
    <property type="protein sequence ID" value="CAF3772421.1"/>
    <property type="molecule type" value="Genomic_DNA"/>
</dbReference>
<dbReference type="GO" id="GO:0006915">
    <property type="term" value="P:apoptotic process"/>
    <property type="evidence" value="ECO:0007669"/>
    <property type="project" value="UniProtKB-ARBA"/>
</dbReference>
<evidence type="ECO:0000259" key="10">
    <source>
        <dbReference type="PROSITE" id="PS50069"/>
    </source>
</evidence>
<gene>
    <name evidence="12" type="ORF">OVN521_LOCUS2320</name>
    <name evidence="11" type="ORF">UXM345_LOCUS1755</name>
</gene>
<feature type="region of interest" description="Disordered" evidence="9">
    <location>
        <begin position="1187"/>
        <end position="1213"/>
    </location>
</feature>
<evidence type="ECO:0000256" key="9">
    <source>
        <dbReference type="SAM" id="MobiDB-lite"/>
    </source>
</evidence>
<comment type="similarity">
    <text evidence="3 7 8">Belongs to the cullin family.</text>
</comment>
<evidence type="ECO:0000256" key="5">
    <source>
        <dbReference type="ARBA" id="ARBA00022843"/>
    </source>
</evidence>